<feature type="transmembrane region" description="Helical" evidence="1">
    <location>
        <begin position="167"/>
        <end position="185"/>
    </location>
</feature>
<dbReference type="Pfam" id="PF06772">
    <property type="entry name" value="LtrA"/>
    <property type="match status" value="1"/>
</dbReference>
<name>A0A1Y0VKR9_PEDPE</name>
<sequence length="375" mass="42514">MKVIFVKNELLKKVSMIELFYDLVFVYMISQVTGLIHHLQNGVISPSALSIFTLVVIVSINSWMVQTVFNNRYGKSQWSNVILSFVDMAIVLYMSNAFSDTFDRHLIGFFIAAGLLSLTLAIQYLLVFVQTKNEYDRNIAMAFMRILFFRTACLLAGGVLAGRWGTTIALFGIITSWIIPAFTGKHTQKHPIIFSHLLERLTALIIIMFGETIVGISKYFTQNTFSIQSIMIFIIVVSLFFTYIVEFDHLIEEQRTHETGNLLIYLHYFILFGLSLVTVALDFIHESEANAIFSITCLYVGIALFYIGIVIASYYNKTTLKLENYVVIAFTVVTLMGYFTSMCFATFSIIAGVTALTTLINAVVITLSLVRRYER</sequence>
<evidence type="ECO:0008006" key="4">
    <source>
        <dbReference type="Google" id="ProtNLM"/>
    </source>
</evidence>
<gene>
    <name evidence="2" type="ORF">S100892_00215</name>
</gene>
<feature type="transmembrane region" description="Helical" evidence="1">
    <location>
        <begin position="20"/>
        <end position="37"/>
    </location>
</feature>
<feature type="transmembrane region" description="Helical" evidence="1">
    <location>
        <begin position="106"/>
        <end position="127"/>
    </location>
</feature>
<keyword evidence="1" id="KW-0472">Membrane</keyword>
<evidence type="ECO:0000313" key="2">
    <source>
        <dbReference type="EMBL" id="ARW18820.1"/>
    </source>
</evidence>
<feature type="transmembrane region" description="Helical" evidence="1">
    <location>
        <begin position="265"/>
        <end position="285"/>
    </location>
</feature>
<keyword evidence="1" id="KW-1133">Transmembrane helix</keyword>
<dbReference type="PANTHER" id="PTHR36840:SF1">
    <property type="entry name" value="BLL5714 PROTEIN"/>
    <property type="match status" value="1"/>
</dbReference>
<evidence type="ECO:0000256" key="1">
    <source>
        <dbReference type="SAM" id="Phobius"/>
    </source>
</evidence>
<keyword evidence="1" id="KW-0812">Transmembrane</keyword>
<protein>
    <recommendedName>
        <fullName evidence="4">Low temperature requirement protein A</fullName>
    </recommendedName>
</protein>
<dbReference type="Proteomes" id="UP000196118">
    <property type="component" value="Chromosome"/>
</dbReference>
<evidence type="ECO:0000313" key="3">
    <source>
        <dbReference type="Proteomes" id="UP000196118"/>
    </source>
</evidence>
<organism evidence="2 3">
    <name type="scientific">Pediococcus pentosaceus</name>
    <dbReference type="NCBI Taxonomy" id="1255"/>
    <lineage>
        <taxon>Bacteria</taxon>
        <taxon>Bacillati</taxon>
        <taxon>Bacillota</taxon>
        <taxon>Bacilli</taxon>
        <taxon>Lactobacillales</taxon>
        <taxon>Lactobacillaceae</taxon>
        <taxon>Pediococcus</taxon>
    </lineage>
</organism>
<dbReference type="AlphaFoldDB" id="A0A1Y0VKR9"/>
<feature type="transmembrane region" description="Helical" evidence="1">
    <location>
        <begin position="226"/>
        <end position="245"/>
    </location>
</feature>
<feature type="transmembrane region" description="Helical" evidence="1">
    <location>
        <begin position="322"/>
        <end position="339"/>
    </location>
</feature>
<proteinExistence type="predicted"/>
<dbReference type="InterPro" id="IPR010640">
    <property type="entry name" value="Low_temperature_requirement_A"/>
</dbReference>
<dbReference type="PANTHER" id="PTHR36840">
    <property type="entry name" value="BLL5714 PROTEIN"/>
    <property type="match status" value="1"/>
</dbReference>
<accession>A0A1Y0VKR9</accession>
<reference evidence="2 3" key="1">
    <citation type="submission" date="2017-05" db="EMBL/GenBank/DDBJ databases">
        <title>Genome sequence of Pediococcus pentosaceus strain SRCM100892.</title>
        <authorList>
            <person name="Cho S.H."/>
        </authorList>
    </citation>
    <scope>NUCLEOTIDE SEQUENCE [LARGE SCALE GENOMIC DNA]</scope>
    <source>
        <strain evidence="2 3">SRCM100892</strain>
    </source>
</reference>
<feature type="transmembrane region" description="Helical" evidence="1">
    <location>
        <begin position="197"/>
        <end position="220"/>
    </location>
</feature>
<feature type="transmembrane region" description="Helical" evidence="1">
    <location>
        <begin position="345"/>
        <end position="370"/>
    </location>
</feature>
<feature type="transmembrane region" description="Helical" evidence="1">
    <location>
        <begin position="77"/>
        <end position="94"/>
    </location>
</feature>
<feature type="transmembrane region" description="Helical" evidence="1">
    <location>
        <begin position="43"/>
        <end position="65"/>
    </location>
</feature>
<feature type="transmembrane region" description="Helical" evidence="1">
    <location>
        <begin position="291"/>
        <end position="315"/>
    </location>
</feature>
<feature type="transmembrane region" description="Helical" evidence="1">
    <location>
        <begin position="139"/>
        <end position="161"/>
    </location>
</feature>
<dbReference type="EMBL" id="CP021474">
    <property type="protein sequence ID" value="ARW18820.1"/>
    <property type="molecule type" value="Genomic_DNA"/>
</dbReference>